<evidence type="ECO:0000259" key="18">
    <source>
        <dbReference type="Pfam" id="PF01658"/>
    </source>
</evidence>
<evidence type="ECO:0000256" key="15">
    <source>
        <dbReference type="ARBA" id="ARBA00032949"/>
    </source>
</evidence>
<organism evidence="19 20">
    <name type="scientific">Jaminaea rosea</name>
    <dbReference type="NCBI Taxonomy" id="1569628"/>
    <lineage>
        <taxon>Eukaryota</taxon>
        <taxon>Fungi</taxon>
        <taxon>Dikarya</taxon>
        <taxon>Basidiomycota</taxon>
        <taxon>Ustilaginomycotina</taxon>
        <taxon>Exobasidiomycetes</taxon>
        <taxon>Microstromatales</taxon>
        <taxon>Microstromatales incertae sedis</taxon>
        <taxon>Jaminaea</taxon>
    </lineage>
</organism>
<dbReference type="AlphaFoldDB" id="A0A316UIW4"/>
<evidence type="ECO:0000256" key="9">
    <source>
        <dbReference type="ARBA" id="ARBA00022550"/>
    </source>
</evidence>
<evidence type="ECO:0000256" key="7">
    <source>
        <dbReference type="ARBA" id="ARBA00022490"/>
    </source>
</evidence>
<keyword evidence="9" id="KW-0398">Inositol biosynthesis</keyword>
<dbReference type="GeneID" id="37028845"/>
<gene>
    <name evidence="19" type="ORF">BDZ90DRAFT_234443</name>
</gene>
<dbReference type="PIRSF" id="PIRSF015578">
    <property type="entry name" value="Myoinos-ppht_syn"/>
    <property type="match status" value="1"/>
</dbReference>
<evidence type="ECO:0000256" key="2">
    <source>
        <dbReference type="ARBA" id="ARBA00001911"/>
    </source>
</evidence>
<keyword evidence="20" id="KW-1185">Reference proteome</keyword>
<evidence type="ECO:0000313" key="19">
    <source>
        <dbReference type="EMBL" id="PWN25247.1"/>
    </source>
</evidence>
<dbReference type="FunFam" id="3.40.50.720:FF:000907">
    <property type="entry name" value="Probable myo-inositol 1-phosphate synthase (MIPS)"/>
    <property type="match status" value="1"/>
</dbReference>
<dbReference type="GO" id="GO:0004512">
    <property type="term" value="F:inositol-3-phosphate synthase activity"/>
    <property type="evidence" value="ECO:0007669"/>
    <property type="project" value="UniProtKB-EC"/>
</dbReference>
<dbReference type="RefSeq" id="XP_025359859.1">
    <property type="nucleotide sequence ID" value="XM_025507022.1"/>
</dbReference>
<dbReference type="Proteomes" id="UP000245884">
    <property type="component" value="Unassembled WGS sequence"/>
</dbReference>
<dbReference type="GO" id="GO:0005737">
    <property type="term" value="C:cytoplasm"/>
    <property type="evidence" value="ECO:0007669"/>
    <property type="project" value="UniProtKB-SubCell"/>
</dbReference>
<keyword evidence="8" id="KW-0444">Lipid biosynthesis</keyword>
<comment type="similarity">
    <text evidence="5">Belongs to the myo-inositol 1-phosphate synthase family.</text>
</comment>
<evidence type="ECO:0000256" key="6">
    <source>
        <dbReference type="ARBA" id="ARBA00012125"/>
    </source>
</evidence>
<evidence type="ECO:0000256" key="3">
    <source>
        <dbReference type="ARBA" id="ARBA00004496"/>
    </source>
</evidence>
<dbReference type="UniPathway" id="UPA00823">
    <property type="reaction ID" value="UER00787"/>
</dbReference>
<dbReference type="FunFam" id="3.40.50.720:FF:000334">
    <property type="entry name" value="Inositol-3-phosphate synthase"/>
    <property type="match status" value="1"/>
</dbReference>
<dbReference type="Pfam" id="PF07994">
    <property type="entry name" value="NAD_binding_5"/>
    <property type="match status" value="1"/>
</dbReference>
<comment type="catalytic activity">
    <reaction evidence="1">
        <text>D-glucose 6-phosphate = 1D-myo-inositol 3-phosphate</text>
        <dbReference type="Rhea" id="RHEA:10716"/>
        <dbReference type="ChEBI" id="CHEBI:58401"/>
        <dbReference type="ChEBI" id="CHEBI:61548"/>
        <dbReference type="EC" id="5.5.1.4"/>
    </reaction>
</comment>
<dbReference type="STRING" id="1569628.A0A316UIW4"/>
<keyword evidence="11" id="KW-0443">Lipid metabolism</keyword>
<evidence type="ECO:0000256" key="14">
    <source>
        <dbReference type="ARBA" id="ARBA00023264"/>
    </source>
</evidence>
<dbReference type="InterPro" id="IPR002587">
    <property type="entry name" value="Myo-inos-1-P_Synthase"/>
</dbReference>
<dbReference type="InterPro" id="IPR013021">
    <property type="entry name" value="Myo-inos-1-P_Synthase_GAPDH"/>
</dbReference>
<dbReference type="Pfam" id="PF01658">
    <property type="entry name" value="Inos-1-P_synth"/>
    <property type="match status" value="1"/>
</dbReference>
<dbReference type="GO" id="GO:0006021">
    <property type="term" value="P:inositol biosynthetic process"/>
    <property type="evidence" value="ECO:0007669"/>
    <property type="project" value="UniProtKB-UniPathway"/>
</dbReference>
<evidence type="ECO:0000256" key="11">
    <source>
        <dbReference type="ARBA" id="ARBA00023098"/>
    </source>
</evidence>
<evidence type="ECO:0000256" key="4">
    <source>
        <dbReference type="ARBA" id="ARBA00005117"/>
    </source>
</evidence>
<feature type="domain" description="Myo-inositol-1-phosphate synthase GAPDH-like" evidence="18">
    <location>
        <begin position="357"/>
        <end position="477"/>
    </location>
</feature>
<dbReference type="GO" id="GO:0008654">
    <property type="term" value="P:phospholipid biosynthetic process"/>
    <property type="evidence" value="ECO:0007669"/>
    <property type="project" value="UniProtKB-KW"/>
</dbReference>
<evidence type="ECO:0000256" key="13">
    <source>
        <dbReference type="ARBA" id="ARBA00023235"/>
    </source>
</evidence>
<keyword evidence="12" id="KW-0594">Phospholipid biosynthesis</keyword>
<dbReference type="EMBL" id="KZ819677">
    <property type="protein sequence ID" value="PWN25247.1"/>
    <property type="molecule type" value="Genomic_DNA"/>
</dbReference>
<keyword evidence="10" id="KW-0520">NAD</keyword>
<evidence type="ECO:0000256" key="16">
    <source>
        <dbReference type="ARBA" id="ARBA00070063"/>
    </source>
</evidence>
<comment type="cofactor">
    <cofactor evidence="2">
        <name>NAD(+)</name>
        <dbReference type="ChEBI" id="CHEBI:57540"/>
    </cofactor>
</comment>
<proteinExistence type="inferred from homology"/>
<evidence type="ECO:0000256" key="17">
    <source>
        <dbReference type="SAM" id="MobiDB-lite"/>
    </source>
</evidence>
<evidence type="ECO:0000256" key="5">
    <source>
        <dbReference type="ARBA" id="ARBA00010813"/>
    </source>
</evidence>
<dbReference type="PANTHER" id="PTHR11510">
    <property type="entry name" value="MYO-INOSITOL-1 PHOSPHATE SYNTHASE"/>
    <property type="match status" value="1"/>
</dbReference>
<sequence>MAPIATGNGHAAAHVNGNGNSNGHHAAAAALPAAPVNPTAARHEDAMSIKVSSPNVKYDDANITTKYSFQDTAVNVVRNADGTTEYQAQPVSSEYQFKTGRKVPKTGLMMIGWGGNNGTTLTASVLANRHNISWHNKEGVQTPNFYGSLVRASTIRLGHDAQTGKDVYVPFGSVLPTVHPNDLVLGGWDISGMTIDAATTRAKVLDYDLQRQLVSYTSSMKPLPSVYYPDFIAANQGERADNVLPGNDKQAHLEQLRADIRNFKAQNGLEQTIVVWTANTERYSQIIPGVNDTADNLMQAIKDSHAEVSPSTLFVVACILENAPYINGAPQNTFVPGCIELAERHRAFIGGDDLKTGQTRFKTALAEMLVNAGIKPLSIASYNHLGNNDGANLSVPQTFQSKELSKRGVVDDLVESNGLLYPRAGKKGLPGKEIDHCIVIKYLPAVGDGKVAMDDYYSELTLGGRNRIMVSNICEDSLLATPILMDLVLLAELMTRITYTDSQSGDADSYQTMYSIMSLLSFSLKAPLAKKGRDAVNAISRQRNGLANFMKALIGLPPNDDVAISDRIWA</sequence>
<dbReference type="SUPFAM" id="SSF55347">
    <property type="entry name" value="Glyceraldehyde-3-phosphate dehydrogenase-like, C-terminal domain"/>
    <property type="match status" value="1"/>
</dbReference>
<dbReference type="SUPFAM" id="SSF51735">
    <property type="entry name" value="NAD(P)-binding Rossmann-fold domains"/>
    <property type="match status" value="1"/>
</dbReference>
<dbReference type="InterPro" id="IPR036291">
    <property type="entry name" value="NAD(P)-bd_dom_sf"/>
</dbReference>
<name>A0A316UIW4_9BASI</name>
<evidence type="ECO:0000256" key="8">
    <source>
        <dbReference type="ARBA" id="ARBA00022516"/>
    </source>
</evidence>
<dbReference type="OrthoDB" id="2887at2759"/>
<feature type="region of interest" description="Disordered" evidence="17">
    <location>
        <begin position="1"/>
        <end position="25"/>
    </location>
</feature>
<evidence type="ECO:0000256" key="1">
    <source>
        <dbReference type="ARBA" id="ARBA00000113"/>
    </source>
</evidence>
<comment type="subcellular location">
    <subcellularLocation>
        <location evidence="3">Cytoplasm</location>
    </subcellularLocation>
</comment>
<reference evidence="19 20" key="1">
    <citation type="journal article" date="2018" name="Mol. Biol. Evol.">
        <title>Broad Genomic Sampling Reveals a Smut Pathogenic Ancestry of the Fungal Clade Ustilaginomycotina.</title>
        <authorList>
            <person name="Kijpornyongpan T."/>
            <person name="Mondo S.J."/>
            <person name="Barry K."/>
            <person name="Sandor L."/>
            <person name="Lee J."/>
            <person name="Lipzen A."/>
            <person name="Pangilinan J."/>
            <person name="LaButti K."/>
            <person name="Hainaut M."/>
            <person name="Henrissat B."/>
            <person name="Grigoriev I.V."/>
            <person name="Spatafora J.W."/>
            <person name="Aime M.C."/>
        </authorList>
    </citation>
    <scope>NUCLEOTIDE SEQUENCE [LARGE SCALE GENOMIC DNA]</scope>
    <source>
        <strain evidence="19 20">MCA 5214</strain>
    </source>
</reference>
<dbReference type="Gene3D" id="3.40.50.720">
    <property type="entry name" value="NAD(P)-binding Rossmann-like Domain"/>
    <property type="match status" value="1"/>
</dbReference>
<accession>A0A316UIW4</accession>
<evidence type="ECO:0000256" key="10">
    <source>
        <dbReference type="ARBA" id="ARBA00023027"/>
    </source>
</evidence>
<comment type="pathway">
    <text evidence="4">Polyol metabolism; myo-inositol biosynthesis; myo-inositol from D-glucose 6-phosphate: step 1/2.</text>
</comment>
<keyword evidence="7" id="KW-0963">Cytoplasm</keyword>
<protein>
    <recommendedName>
        <fullName evidence="16">Inositol-3-phosphate synthase</fullName>
        <ecNumber evidence="6">5.5.1.4</ecNumber>
    </recommendedName>
    <alternativeName>
        <fullName evidence="15">Myo-inositol 1-phosphate synthase</fullName>
    </alternativeName>
</protein>
<evidence type="ECO:0000256" key="12">
    <source>
        <dbReference type="ARBA" id="ARBA00023209"/>
    </source>
</evidence>
<dbReference type="Gene3D" id="3.30.2360.10">
    <property type="entry name" value="Glyceraldehyde-3-phosphate dehydrogenase-like domain"/>
    <property type="match status" value="1"/>
</dbReference>
<evidence type="ECO:0000313" key="20">
    <source>
        <dbReference type="Proteomes" id="UP000245884"/>
    </source>
</evidence>
<keyword evidence="13" id="KW-0413">Isomerase</keyword>
<keyword evidence="14" id="KW-1208">Phospholipid metabolism</keyword>
<dbReference type="EC" id="5.5.1.4" evidence="6"/>